<keyword evidence="1" id="KW-0812">Transmembrane</keyword>
<proteinExistence type="predicted"/>
<organism evidence="2 3">
    <name type="scientific">Dendrobium catenatum</name>
    <dbReference type="NCBI Taxonomy" id="906689"/>
    <lineage>
        <taxon>Eukaryota</taxon>
        <taxon>Viridiplantae</taxon>
        <taxon>Streptophyta</taxon>
        <taxon>Embryophyta</taxon>
        <taxon>Tracheophyta</taxon>
        <taxon>Spermatophyta</taxon>
        <taxon>Magnoliopsida</taxon>
        <taxon>Liliopsida</taxon>
        <taxon>Asparagales</taxon>
        <taxon>Orchidaceae</taxon>
        <taxon>Epidendroideae</taxon>
        <taxon>Malaxideae</taxon>
        <taxon>Dendrobiinae</taxon>
        <taxon>Dendrobium</taxon>
    </lineage>
</organism>
<evidence type="ECO:0000256" key="1">
    <source>
        <dbReference type="SAM" id="Phobius"/>
    </source>
</evidence>
<keyword evidence="1" id="KW-1133">Transmembrane helix</keyword>
<feature type="transmembrane region" description="Helical" evidence="1">
    <location>
        <begin position="33"/>
        <end position="55"/>
    </location>
</feature>
<keyword evidence="3" id="KW-1185">Reference proteome</keyword>
<gene>
    <name evidence="2" type="ORF">MA16_Dca027790</name>
</gene>
<reference evidence="2 3" key="2">
    <citation type="journal article" date="2017" name="Nature">
        <title>The Apostasia genome and the evolution of orchids.</title>
        <authorList>
            <person name="Zhang G.Q."/>
            <person name="Liu K.W."/>
            <person name="Li Z."/>
            <person name="Lohaus R."/>
            <person name="Hsiao Y.Y."/>
            <person name="Niu S.C."/>
            <person name="Wang J.Y."/>
            <person name="Lin Y.C."/>
            <person name="Xu Q."/>
            <person name="Chen L.J."/>
            <person name="Yoshida K."/>
            <person name="Fujiwara S."/>
            <person name="Wang Z.W."/>
            <person name="Zhang Y.Q."/>
            <person name="Mitsuda N."/>
            <person name="Wang M."/>
            <person name="Liu G.H."/>
            <person name="Pecoraro L."/>
            <person name="Huang H.X."/>
            <person name="Xiao X.J."/>
            <person name="Lin M."/>
            <person name="Wu X.Y."/>
            <person name="Wu W.L."/>
            <person name="Chen Y.Y."/>
            <person name="Chang S.B."/>
            <person name="Sakamoto S."/>
            <person name="Ohme-Takagi M."/>
            <person name="Yagi M."/>
            <person name="Zeng S.J."/>
            <person name="Shen C.Y."/>
            <person name="Yeh C.M."/>
            <person name="Luo Y.B."/>
            <person name="Tsai W.C."/>
            <person name="Van de Peer Y."/>
            <person name="Liu Z.J."/>
        </authorList>
    </citation>
    <scope>NUCLEOTIDE SEQUENCE [LARGE SCALE GENOMIC DNA]</scope>
    <source>
        <tissue evidence="2">The whole plant</tissue>
    </source>
</reference>
<protein>
    <submittedName>
        <fullName evidence="2">Uncharacterized protein</fullName>
    </submittedName>
</protein>
<dbReference type="AlphaFoldDB" id="A0A2I0VBN4"/>
<sequence>MLTVFRSWLHGFLGWLLGGLSRALVPRFRAGLLGFRGCLFRSLAGLFPAAVWGLFHGFDALFPRVDCWLFISLI</sequence>
<evidence type="ECO:0000313" key="3">
    <source>
        <dbReference type="Proteomes" id="UP000233837"/>
    </source>
</evidence>
<name>A0A2I0VBN4_9ASPA</name>
<keyword evidence="1" id="KW-0472">Membrane</keyword>
<evidence type="ECO:0000313" key="2">
    <source>
        <dbReference type="EMBL" id="PKU60796.1"/>
    </source>
</evidence>
<dbReference type="EMBL" id="KZ504952">
    <property type="protein sequence ID" value="PKU60796.1"/>
    <property type="molecule type" value="Genomic_DNA"/>
</dbReference>
<reference evidence="2 3" key="1">
    <citation type="journal article" date="2016" name="Sci. Rep.">
        <title>The Dendrobium catenatum Lindl. genome sequence provides insights into polysaccharide synthase, floral development and adaptive evolution.</title>
        <authorList>
            <person name="Zhang G.Q."/>
            <person name="Xu Q."/>
            <person name="Bian C."/>
            <person name="Tsai W.C."/>
            <person name="Yeh C.M."/>
            <person name="Liu K.W."/>
            <person name="Yoshida K."/>
            <person name="Zhang L.S."/>
            <person name="Chang S.B."/>
            <person name="Chen F."/>
            <person name="Shi Y."/>
            <person name="Su Y.Y."/>
            <person name="Zhang Y.Q."/>
            <person name="Chen L.J."/>
            <person name="Yin Y."/>
            <person name="Lin M."/>
            <person name="Huang H."/>
            <person name="Deng H."/>
            <person name="Wang Z.W."/>
            <person name="Zhu S.L."/>
            <person name="Zhao X."/>
            <person name="Deng C."/>
            <person name="Niu S.C."/>
            <person name="Huang J."/>
            <person name="Wang M."/>
            <person name="Liu G.H."/>
            <person name="Yang H.J."/>
            <person name="Xiao X.J."/>
            <person name="Hsiao Y.Y."/>
            <person name="Wu W.L."/>
            <person name="Chen Y.Y."/>
            <person name="Mitsuda N."/>
            <person name="Ohme-Takagi M."/>
            <person name="Luo Y.B."/>
            <person name="Van de Peer Y."/>
            <person name="Liu Z.J."/>
        </authorList>
    </citation>
    <scope>NUCLEOTIDE SEQUENCE [LARGE SCALE GENOMIC DNA]</scope>
    <source>
        <tissue evidence="2">The whole plant</tissue>
    </source>
</reference>
<dbReference type="Proteomes" id="UP000233837">
    <property type="component" value="Unassembled WGS sequence"/>
</dbReference>
<accession>A0A2I0VBN4</accession>